<evidence type="ECO:0000313" key="3">
    <source>
        <dbReference type="EMBL" id="NML35362.1"/>
    </source>
</evidence>
<feature type="domain" description="Amidohydrolase-related" evidence="2">
    <location>
        <begin position="11"/>
        <end position="226"/>
    </location>
</feature>
<dbReference type="PANTHER" id="PTHR43569:SF1">
    <property type="entry name" value="BLL3371 PROTEIN"/>
    <property type="match status" value="1"/>
</dbReference>
<organism evidence="3 4">
    <name type="scientific">Paraburkholderia antibiotica</name>
    <dbReference type="NCBI Taxonomy" id="2728839"/>
    <lineage>
        <taxon>Bacteria</taxon>
        <taxon>Pseudomonadati</taxon>
        <taxon>Pseudomonadota</taxon>
        <taxon>Betaproteobacteria</taxon>
        <taxon>Burkholderiales</taxon>
        <taxon>Burkholderiaceae</taxon>
        <taxon>Paraburkholderia</taxon>
    </lineage>
</organism>
<dbReference type="GO" id="GO:0016787">
    <property type="term" value="F:hydrolase activity"/>
    <property type="evidence" value="ECO:0007669"/>
    <property type="project" value="UniProtKB-KW"/>
</dbReference>
<dbReference type="AlphaFoldDB" id="A0A7Y0A2M4"/>
<dbReference type="InterPro" id="IPR006680">
    <property type="entry name" value="Amidohydro-rel"/>
</dbReference>
<name>A0A7Y0A2M4_9BURK</name>
<dbReference type="Proteomes" id="UP000583127">
    <property type="component" value="Unassembled WGS sequence"/>
</dbReference>
<comment type="similarity">
    <text evidence="1">Belongs to the metallo-dependent hydrolases superfamily.</text>
</comment>
<dbReference type="InterPro" id="IPR052350">
    <property type="entry name" value="Metallo-dep_Lactonases"/>
</dbReference>
<evidence type="ECO:0000313" key="4">
    <source>
        <dbReference type="Proteomes" id="UP000583127"/>
    </source>
</evidence>
<dbReference type="SUPFAM" id="SSF51556">
    <property type="entry name" value="Metallo-dependent hydrolases"/>
    <property type="match status" value="1"/>
</dbReference>
<dbReference type="Pfam" id="PF04909">
    <property type="entry name" value="Amidohydro_2"/>
    <property type="match status" value="1"/>
</dbReference>
<proteinExistence type="inferred from homology"/>
<comment type="caution">
    <text evidence="3">The sequence shown here is derived from an EMBL/GenBank/DDBJ whole genome shotgun (WGS) entry which is preliminary data.</text>
</comment>
<dbReference type="PANTHER" id="PTHR43569">
    <property type="entry name" value="AMIDOHYDROLASE"/>
    <property type="match status" value="1"/>
</dbReference>
<sequence>MRLGDGVEEVLASYQARAPERFRGIRHMAAWDASPEVSSIRLTTPADLLLDPDFRKGYAVLGRMGISFDAWLFHPQLPQLIDLIDAVPDTPVILNHLGGRTERGPYAGKSREIFESWRKSIVELARRPNVTIKLGGIGMASSGLGFPERALPPTSDDLVAAWKPYVATCIEAFGVGRAMFESNFPVDKTSCSYRVLWNAFKKIAAGCSAAEKARLFAGTAMDVYRISL</sequence>
<dbReference type="InterPro" id="IPR032466">
    <property type="entry name" value="Metal_Hydrolase"/>
</dbReference>
<evidence type="ECO:0000259" key="2">
    <source>
        <dbReference type="Pfam" id="PF04909"/>
    </source>
</evidence>
<gene>
    <name evidence="3" type="ORF">HHL14_31625</name>
</gene>
<dbReference type="EMBL" id="JABBFZ010000037">
    <property type="protein sequence ID" value="NML35362.1"/>
    <property type="molecule type" value="Genomic_DNA"/>
</dbReference>
<keyword evidence="3" id="KW-0378">Hydrolase</keyword>
<reference evidence="3 4" key="1">
    <citation type="submission" date="2020-04" db="EMBL/GenBank/DDBJ databases">
        <title>Paraburkholderia sp. G-4-1-8 isolated from soil.</title>
        <authorList>
            <person name="Dahal R.H."/>
        </authorList>
    </citation>
    <scope>NUCLEOTIDE SEQUENCE [LARGE SCALE GENOMIC DNA]</scope>
    <source>
        <strain evidence="3 4">G-4-1-8</strain>
    </source>
</reference>
<protein>
    <submittedName>
        <fullName evidence="3">Amidohydrolase family protein</fullName>
    </submittedName>
</protein>
<dbReference type="Gene3D" id="3.20.20.140">
    <property type="entry name" value="Metal-dependent hydrolases"/>
    <property type="match status" value="1"/>
</dbReference>
<keyword evidence="4" id="KW-1185">Reference proteome</keyword>
<accession>A0A7Y0A2M4</accession>
<evidence type="ECO:0000256" key="1">
    <source>
        <dbReference type="ARBA" id="ARBA00038310"/>
    </source>
</evidence>